<dbReference type="OrthoDB" id="275534at2759"/>
<dbReference type="Proteomes" id="UP000664203">
    <property type="component" value="Unassembled WGS sequence"/>
</dbReference>
<proteinExistence type="inferred from homology"/>
<evidence type="ECO:0008006" key="7">
    <source>
        <dbReference type="Google" id="ProtNLM"/>
    </source>
</evidence>
<evidence type="ECO:0000256" key="4">
    <source>
        <dbReference type="SAM" id="MobiDB-lite"/>
    </source>
</evidence>
<dbReference type="EMBL" id="CAJPDR010000212">
    <property type="protein sequence ID" value="CAF9926206.1"/>
    <property type="molecule type" value="Genomic_DNA"/>
</dbReference>
<evidence type="ECO:0000313" key="6">
    <source>
        <dbReference type="Proteomes" id="UP000664203"/>
    </source>
</evidence>
<evidence type="ECO:0000256" key="3">
    <source>
        <dbReference type="ARBA" id="ARBA00023274"/>
    </source>
</evidence>
<dbReference type="Gene3D" id="2.20.28.120">
    <property type="entry name" value="Ribosomal protein L33"/>
    <property type="match status" value="1"/>
</dbReference>
<reference evidence="5" key="1">
    <citation type="submission" date="2021-03" db="EMBL/GenBank/DDBJ databases">
        <authorList>
            <person name="Tagirdzhanova G."/>
        </authorList>
    </citation>
    <scope>NUCLEOTIDE SEQUENCE</scope>
</reference>
<comment type="similarity">
    <text evidence="1">Belongs to the bacterial ribosomal protein bL33 family.</text>
</comment>
<keyword evidence="6" id="KW-1185">Reference proteome</keyword>
<accession>A0A8H3FKC7</accession>
<dbReference type="GO" id="GO:1990904">
    <property type="term" value="C:ribonucleoprotein complex"/>
    <property type="evidence" value="ECO:0007669"/>
    <property type="project" value="UniProtKB-KW"/>
</dbReference>
<dbReference type="InterPro" id="IPR038584">
    <property type="entry name" value="Ribosomal_bL33_sf"/>
</dbReference>
<dbReference type="AlphaFoldDB" id="A0A8H3FKC7"/>
<evidence type="ECO:0000256" key="2">
    <source>
        <dbReference type="ARBA" id="ARBA00022980"/>
    </source>
</evidence>
<feature type="compositionally biased region" description="Basic and acidic residues" evidence="4">
    <location>
        <begin position="47"/>
        <end position="58"/>
    </location>
</feature>
<evidence type="ECO:0000313" key="5">
    <source>
        <dbReference type="EMBL" id="CAF9926206.1"/>
    </source>
</evidence>
<name>A0A8H3FKC7_9LECA</name>
<dbReference type="GO" id="GO:0005840">
    <property type="term" value="C:ribosome"/>
    <property type="evidence" value="ECO:0007669"/>
    <property type="project" value="UniProtKB-KW"/>
</dbReference>
<protein>
    <recommendedName>
        <fullName evidence="7">Ribosomal protein L33</fullName>
    </recommendedName>
</protein>
<evidence type="ECO:0000256" key="1">
    <source>
        <dbReference type="ARBA" id="ARBA00007596"/>
    </source>
</evidence>
<keyword evidence="3" id="KW-0687">Ribonucleoprotein</keyword>
<feature type="region of interest" description="Disordered" evidence="4">
    <location>
        <begin position="47"/>
        <end position="75"/>
    </location>
</feature>
<comment type="caution">
    <text evidence="5">The sequence shown here is derived from an EMBL/GenBank/DDBJ whole genome shotgun (WGS) entry which is preliminary data.</text>
</comment>
<keyword evidence="2" id="KW-0689">Ribosomal protein</keyword>
<organism evidence="5 6">
    <name type="scientific">Alectoria fallacina</name>
    <dbReference type="NCBI Taxonomy" id="1903189"/>
    <lineage>
        <taxon>Eukaryota</taxon>
        <taxon>Fungi</taxon>
        <taxon>Dikarya</taxon>
        <taxon>Ascomycota</taxon>
        <taxon>Pezizomycotina</taxon>
        <taxon>Lecanoromycetes</taxon>
        <taxon>OSLEUM clade</taxon>
        <taxon>Lecanoromycetidae</taxon>
        <taxon>Lecanorales</taxon>
        <taxon>Lecanorineae</taxon>
        <taxon>Parmeliaceae</taxon>
        <taxon>Alectoria</taxon>
    </lineage>
</organism>
<gene>
    <name evidence="5" type="ORF">ALECFALPRED_003388</name>
</gene>
<sequence length="75" mass="8327">MALTGYYRTLRRPRAHRPLSMLKYDPVGTSTLPLATILAGFEKEGREGKSLVADEGRSKKACPIPRAETWPQVKG</sequence>